<sequence>MIRKMLMIGLLGSIVTVSGCRQSEDTGNKSEAKADTTKPQSLAAGSGQCDTPTTPFCDSTVALPAGWTGNVFKLAQDYPQQAPQDAQPWLAFDPLTQPQQYIASVLAYFYEGNIRPNVEDSFNPALNSRRRWYNAPWQDYGFNGREPVHGLTRERVSNPGELAPQQSQMWNNYAVGFYNAPGGTAIGRVWANHGAPDPAQGILPEGSVAAKLLFTTAGPDQVPYLAGAPTWNAFVYKDVNAAKPPNTRAILPVRLLQIDIAVKDKRAPLGWVFGTFVYGGGPGGKPGQGWTNVAPVGVMWGNDPGYSGTGPLKETWLNPAVRMPHVGYQGRLNGPVDNPASSCMSCHMTAQAPVAPMFPAKFTNLPAGGVFQPPATSLDYSLQLAIGVENFKQAKALATAPQNSPLKARLQAQATDPLPPRDGATSH</sequence>
<evidence type="ECO:0008006" key="4">
    <source>
        <dbReference type="Google" id="ProtNLM"/>
    </source>
</evidence>
<comment type="caution">
    <text evidence="2">The sequence shown here is derived from an EMBL/GenBank/DDBJ whole genome shotgun (WGS) entry which is preliminary data.</text>
</comment>
<dbReference type="AlphaFoldDB" id="A0A4Y8ZMP7"/>
<proteinExistence type="predicted"/>
<feature type="compositionally biased region" description="Basic and acidic residues" evidence="1">
    <location>
        <begin position="22"/>
        <end position="36"/>
    </location>
</feature>
<name>A0A4Y8ZMP7_9SPHN</name>
<gene>
    <name evidence="2" type="ORF">E2493_15590</name>
</gene>
<protein>
    <recommendedName>
        <fullName evidence="4">Cytochrome c domain-containing protein</fullName>
    </recommendedName>
</protein>
<dbReference type="Proteomes" id="UP000298213">
    <property type="component" value="Unassembled WGS sequence"/>
</dbReference>
<evidence type="ECO:0000256" key="1">
    <source>
        <dbReference type="SAM" id="MobiDB-lite"/>
    </source>
</evidence>
<evidence type="ECO:0000313" key="3">
    <source>
        <dbReference type="Proteomes" id="UP000298213"/>
    </source>
</evidence>
<dbReference type="RefSeq" id="WP_135088452.1">
    <property type="nucleotide sequence ID" value="NZ_SPDV01000033.1"/>
</dbReference>
<feature type="region of interest" description="Disordered" evidence="1">
    <location>
        <begin position="401"/>
        <end position="427"/>
    </location>
</feature>
<reference evidence="2 3" key="1">
    <citation type="submission" date="2019-03" db="EMBL/GenBank/DDBJ databases">
        <title>Genome sequence of Sphingomonas sp. 17J27-24.</title>
        <authorList>
            <person name="Kim M."/>
            <person name="Maeng S."/>
            <person name="Sathiyaraj S."/>
        </authorList>
    </citation>
    <scope>NUCLEOTIDE SEQUENCE [LARGE SCALE GENOMIC DNA]</scope>
    <source>
        <strain evidence="2 3">17J27-24</strain>
    </source>
</reference>
<dbReference type="PROSITE" id="PS51257">
    <property type="entry name" value="PROKAR_LIPOPROTEIN"/>
    <property type="match status" value="1"/>
</dbReference>
<dbReference type="EMBL" id="SPDV01000033">
    <property type="protein sequence ID" value="TFI57293.1"/>
    <property type="molecule type" value="Genomic_DNA"/>
</dbReference>
<dbReference type="OrthoDB" id="8830878at2"/>
<feature type="region of interest" description="Disordered" evidence="1">
    <location>
        <begin position="22"/>
        <end position="49"/>
    </location>
</feature>
<organism evidence="2 3">
    <name type="scientific">Sphingomonas parva</name>
    <dbReference type="NCBI Taxonomy" id="2555898"/>
    <lineage>
        <taxon>Bacteria</taxon>
        <taxon>Pseudomonadati</taxon>
        <taxon>Pseudomonadota</taxon>
        <taxon>Alphaproteobacteria</taxon>
        <taxon>Sphingomonadales</taxon>
        <taxon>Sphingomonadaceae</taxon>
        <taxon>Sphingomonas</taxon>
    </lineage>
</organism>
<evidence type="ECO:0000313" key="2">
    <source>
        <dbReference type="EMBL" id="TFI57293.1"/>
    </source>
</evidence>
<accession>A0A4Y8ZMP7</accession>
<keyword evidence="3" id="KW-1185">Reference proteome</keyword>